<name>A0A2A2H1S9_METBR</name>
<dbReference type="RefSeq" id="WP_069585799.1">
    <property type="nucleotide sequence ID" value="NZ_LMVM01000039.1"/>
</dbReference>
<gene>
    <name evidence="2" type="ORF">ASJ80_04395</name>
</gene>
<dbReference type="Proteomes" id="UP000217784">
    <property type="component" value="Unassembled WGS sequence"/>
</dbReference>
<sequence>MKPFLSIILALITTILLFICEISLSVALNIYLGSLTVFLFILGGGIATWFAAGKKIRYSIYYGLILAVITLVLGDYRVLIFAPIFAGIGGFLGKMADKDSRQTFNGYHPVIAIIVGIIVMYIYNVFLGSVTGAYDLSSSGLIGFVIGAITLAVGGFTTTFLSKEKKIQYGIYGGLIVVIISLLAKLYAEMTRTVNMPENYLILIGTIAGYLLAAALGSFAAKKVEEIENKNLKMIPITGVISIVLVMALIYGFTSTGGVSGSGSSEGVVRESGSGEVMSDFSTGIEPDNMPDIIDLRNGSYEVSGLLINNANKSYSNFKILVVGYDINGTEIAENKGVIAEIKANSNSRYDIILTPVNGKAVDSAYVTVFNSTVA</sequence>
<feature type="transmembrane region" description="Helical" evidence="1">
    <location>
        <begin position="58"/>
        <end position="74"/>
    </location>
</feature>
<reference evidence="2 3" key="1">
    <citation type="journal article" date="2017" name="BMC Genomics">
        <title>Genomic analysis of methanogenic archaea reveals a shift towards energy conservation.</title>
        <authorList>
            <person name="Gilmore S.P."/>
            <person name="Henske J.K."/>
            <person name="Sexton J.A."/>
            <person name="Solomon K.V."/>
            <person name="Seppala S."/>
            <person name="Yoo J.I."/>
            <person name="Huyett L.M."/>
            <person name="Pressman A."/>
            <person name="Cogan J.Z."/>
            <person name="Kivenson V."/>
            <person name="Peng X."/>
            <person name="Tan Y."/>
            <person name="Valentine D.L."/>
            <person name="O'Malley M.A."/>
        </authorList>
    </citation>
    <scope>NUCLEOTIDE SEQUENCE [LARGE SCALE GENOMIC DNA]</scope>
    <source>
        <strain evidence="2 3">M.o.H.</strain>
    </source>
</reference>
<feature type="transmembrane region" description="Helical" evidence="1">
    <location>
        <begin position="232"/>
        <end position="253"/>
    </location>
</feature>
<evidence type="ECO:0000313" key="2">
    <source>
        <dbReference type="EMBL" id="PAV03246.1"/>
    </source>
</evidence>
<evidence type="ECO:0000256" key="1">
    <source>
        <dbReference type="SAM" id="Phobius"/>
    </source>
</evidence>
<proteinExistence type="predicted"/>
<keyword evidence="3" id="KW-1185">Reference proteome</keyword>
<evidence type="ECO:0000313" key="3">
    <source>
        <dbReference type="Proteomes" id="UP000217784"/>
    </source>
</evidence>
<feature type="transmembrane region" description="Helical" evidence="1">
    <location>
        <begin position="169"/>
        <end position="188"/>
    </location>
</feature>
<feature type="transmembrane region" description="Helical" evidence="1">
    <location>
        <begin position="200"/>
        <end position="220"/>
    </location>
</feature>
<keyword evidence="1" id="KW-1133">Transmembrane helix</keyword>
<feature type="transmembrane region" description="Helical" evidence="1">
    <location>
        <begin position="30"/>
        <end position="51"/>
    </location>
</feature>
<keyword evidence="1" id="KW-0812">Transmembrane</keyword>
<dbReference type="AlphaFoldDB" id="A0A2A2H1S9"/>
<comment type="caution">
    <text evidence="2">The sequence shown here is derived from an EMBL/GenBank/DDBJ whole genome shotgun (WGS) entry which is preliminary data.</text>
</comment>
<organism evidence="2 3">
    <name type="scientific">Methanobacterium bryantii</name>
    <dbReference type="NCBI Taxonomy" id="2161"/>
    <lineage>
        <taxon>Archaea</taxon>
        <taxon>Methanobacteriati</taxon>
        <taxon>Methanobacteriota</taxon>
        <taxon>Methanomada group</taxon>
        <taxon>Methanobacteria</taxon>
        <taxon>Methanobacteriales</taxon>
        <taxon>Methanobacteriaceae</taxon>
        <taxon>Methanobacterium</taxon>
    </lineage>
</organism>
<protein>
    <submittedName>
        <fullName evidence="2">Uncharacterized protein</fullName>
    </submittedName>
</protein>
<dbReference type="OrthoDB" id="386809at2157"/>
<feature type="transmembrane region" description="Helical" evidence="1">
    <location>
        <begin position="140"/>
        <end position="162"/>
    </location>
</feature>
<dbReference type="EMBL" id="LMVM01000039">
    <property type="protein sequence ID" value="PAV03246.1"/>
    <property type="molecule type" value="Genomic_DNA"/>
</dbReference>
<keyword evidence="1" id="KW-0472">Membrane</keyword>
<feature type="transmembrane region" description="Helical" evidence="1">
    <location>
        <begin position="109"/>
        <end position="134"/>
    </location>
</feature>
<accession>A0A2A2H1S9</accession>